<proteinExistence type="predicted"/>
<name>A0A3G4V6U3_9VIBR</name>
<accession>A0A3G4V6U3</accession>
<protein>
    <submittedName>
        <fullName evidence="1">Uncharacterized protein</fullName>
    </submittedName>
</protein>
<organism evidence="1 2">
    <name type="scientific">Vibrio mediterranei</name>
    <dbReference type="NCBI Taxonomy" id="689"/>
    <lineage>
        <taxon>Bacteria</taxon>
        <taxon>Pseudomonadati</taxon>
        <taxon>Pseudomonadota</taxon>
        <taxon>Gammaproteobacteria</taxon>
        <taxon>Vibrionales</taxon>
        <taxon>Vibrionaceae</taxon>
        <taxon>Vibrio</taxon>
    </lineage>
</organism>
<dbReference type="Proteomes" id="UP000279760">
    <property type="component" value="Chromosome 1"/>
</dbReference>
<gene>
    <name evidence="1" type="ORF">ECB94_03930</name>
</gene>
<reference evidence="1 2" key="1">
    <citation type="submission" date="2018-11" db="EMBL/GenBank/DDBJ databases">
        <title>Complete Genome Sequence of Vbrio mediterranei 117-T6: a Potential Pathogen Bacteria Isolated from the Conchocelis of Pyropia.</title>
        <authorList>
            <person name="Liu Q."/>
        </authorList>
    </citation>
    <scope>NUCLEOTIDE SEQUENCE [LARGE SCALE GENOMIC DNA]</scope>
    <source>
        <strain evidence="1 2">117-T6</strain>
    </source>
</reference>
<dbReference type="AlphaFoldDB" id="A0A3G4V6U3"/>
<dbReference type="RefSeq" id="WP_124940050.1">
    <property type="nucleotide sequence ID" value="NZ_CP033577.1"/>
</dbReference>
<sequence>MNTATAYQSQANTQNKKVSEVTCICGHRICDSEGIIRSRCVKLIEGEALCRCKRWVKVPIHKKA</sequence>
<evidence type="ECO:0000313" key="1">
    <source>
        <dbReference type="EMBL" id="AYV20503.1"/>
    </source>
</evidence>
<evidence type="ECO:0000313" key="2">
    <source>
        <dbReference type="Proteomes" id="UP000279760"/>
    </source>
</evidence>
<dbReference type="EMBL" id="CP033577">
    <property type="protein sequence ID" value="AYV20503.1"/>
    <property type="molecule type" value="Genomic_DNA"/>
</dbReference>